<dbReference type="Proteomes" id="UP000439752">
    <property type="component" value="Unassembled WGS sequence"/>
</dbReference>
<name>A0A653I1G8_9BACL</name>
<proteinExistence type="predicted"/>
<dbReference type="RefSeq" id="WP_029331941.1">
    <property type="nucleotide sequence ID" value="NZ_LR732308.1"/>
</dbReference>
<accession>A0A653I1G8</accession>
<feature type="region of interest" description="Disordered" evidence="1">
    <location>
        <begin position="1"/>
        <end position="35"/>
    </location>
</feature>
<gene>
    <name evidence="2" type="ORF">EXIGUO9Y_10038</name>
</gene>
<reference evidence="2 3" key="1">
    <citation type="submission" date="2019-10" db="EMBL/GenBank/DDBJ databases">
        <authorList>
            <person name="Karimi E."/>
        </authorList>
    </citation>
    <scope>NUCLEOTIDE SEQUENCE [LARGE SCALE GENOMIC DNA]</scope>
    <source>
        <strain evidence="2">Exiguobacterium sp. 9Y</strain>
    </source>
</reference>
<evidence type="ECO:0000256" key="1">
    <source>
        <dbReference type="SAM" id="MobiDB-lite"/>
    </source>
</evidence>
<organism evidence="2 3">
    <name type="scientific">Exiguobacterium oxidotolerans</name>
    <dbReference type="NCBI Taxonomy" id="223958"/>
    <lineage>
        <taxon>Bacteria</taxon>
        <taxon>Bacillati</taxon>
        <taxon>Bacillota</taxon>
        <taxon>Bacilli</taxon>
        <taxon>Bacillales</taxon>
        <taxon>Bacillales Family XII. Incertae Sedis</taxon>
        <taxon>Exiguobacterium</taxon>
    </lineage>
</organism>
<evidence type="ECO:0000313" key="3">
    <source>
        <dbReference type="Proteomes" id="UP000439752"/>
    </source>
</evidence>
<sequence length="177" mass="20264">MDQDRNSNETNEDNKVTPLHPERNQEETNENGVTEVQQQHLEAFQAFLVEKGIPMEARENETHVFFMTQEKTPAGAEPMMMIVFSKTTTDVELFARTVTHVPDGVEDLPILNAINDFNQEFKYFRVVLDSDRDVTIASTIDLDHGFNPAAIFGHSVMMFQASDEVYAYLTKLYDQIQ</sequence>
<protein>
    <submittedName>
        <fullName evidence="2">YbjN domain-containing protein</fullName>
    </submittedName>
</protein>
<dbReference type="AlphaFoldDB" id="A0A653I1G8"/>
<keyword evidence="3" id="KW-1185">Reference proteome</keyword>
<dbReference type="EMBL" id="CABWKQ010000001">
    <property type="protein sequence ID" value="VWX32749.1"/>
    <property type="molecule type" value="Genomic_DNA"/>
</dbReference>
<feature type="compositionally biased region" description="Basic and acidic residues" evidence="1">
    <location>
        <begin position="1"/>
        <end position="26"/>
    </location>
</feature>
<evidence type="ECO:0000313" key="2">
    <source>
        <dbReference type="EMBL" id="VWX32749.1"/>
    </source>
</evidence>